<dbReference type="Gene3D" id="2.60.120.260">
    <property type="entry name" value="Galactose-binding domain-like"/>
    <property type="match status" value="1"/>
</dbReference>
<evidence type="ECO:0000313" key="5">
    <source>
        <dbReference type="Proteomes" id="UP000241769"/>
    </source>
</evidence>
<organism evidence="4 5">
    <name type="scientific">Planoprotostelium fungivorum</name>
    <dbReference type="NCBI Taxonomy" id="1890364"/>
    <lineage>
        <taxon>Eukaryota</taxon>
        <taxon>Amoebozoa</taxon>
        <taxon>Evosea</taxon>
        <taxon>Variosea</taxon>
        <taxon>Cavosteliida</taxon>
        <taxon>Cavosteliaceae</taxon>
        <taxon>Planoprotostelium</taxon>
    </lineage>
</organism>
<keyword evidence="1" id="KW-0245">EGF-like domain</keyword>
<dbReference type="PANTHER" id="PTHR24035:SF109">
    <property type="entry name" value="PROTEIN DRAPER"/>
    <property type="match status" value="1"/>
</dbReference>
<dbReference type="Pfam" id="PF01833">
    <property type="entry name" value="TIG"/>
    <property type="match status" value="1"/>
</dbReference>
<dbReference type="InterPro" id="IPR002909">
    <property type="entry name" value="IPT_dom"/>
</dbReference>
<dbReference type="Gene3D" id="2.10.25.10">
    <property type="entry name" value="Laminin"/>
    <property type="match status" value="1"/>
</dbReference>
<proteinExistence type="predicted"/>
<feature type="signal peptide" evidence="2">
    <location>
        <begin position="1"/>
        <end position="16"/>
    </location>
</feature>
<dbReference type="AlphaFoldDB" id="A0A2P6N6H3"/>
<dbReference type="STRING" id="1890364.A0A2P6N6H3"/>
<dbReference type="PROSITE" id="PS00022">
    <property type="entry name" value="EGF_1"/>
    <property type="match status" value="2"/>
</dbReference>
<evidence type="ECO:0000256" key="1">
    <source>
        <dbReference type="PROSITE-ProRule" id="PRU00076"/>
    </source>
</evidence>
<feature type="disulfide bond" evidence="1">
    <location>
        <begin position="484"/>
        <end position="494"/>
    </location>
</feature>
<accession>A0A2P6N6H3</accession>
<evidence type="ECO:0000256" key="2">
    <source>
        <dbReference type="SAM" id="SignalP"/>
    </source>
</evidence>
<keyword evidence="2" id="KW-0732">Signal</keyword>
<dbReference type="OrthoDB" id="6130531at2759"/>
<dbReference type="SUPFAM" id="SSF101908">
    <property type="entry name" value="Putative isomerase YbhE"/>
    <property type="match status" value="1"/>
</dbReference>
<name>A0A2P6N6H3_9EUKA</name>
<feature type="domain" description="EGF-like" evidence="3">
    <location>
        <begin position="480"/>
        <end position="513"/>
    </location>
</feature>
<comment type="caution">
    <text evidence="4">The sequence shown here is derived from an EMBL/GenBank/DDBJ whole genome shotgun (WGS) entry which is preliminary data.</text>
</comment>
<protein>
    <recommendedName>
        <fullName evidence="3">EGF-like domain-containing protein</fullName>
    </recommendedName>
</protein>
<dbReference type="InterPro" id="IPR052108">
    <property type="entry name" value="MEGF/SIB"/>
</dbReference>
<keyword evidence="1" id="KW-1015">Disulfide bond</keyword>
<feature type="disulfide bond" evidence="1">
    <location>
        <begin position="503"/>
        <end position="512"/>
    </location>
</feature>
<dbReference type="EMBL" id="MDYQ01000180">
    <property type="protein sequence ID" value="PRP79548.1"/>
    <property type="molecule type" value="Genomic_DNA"/>
</dbReference>
<sequence>MRTSVLLFALLATSFAQDLCQTCNTPRDVFKGKRVILDQVIESNGLLSLFYYTFKGYVYERCTDTDCSATSGPYPAIPGRFDGNYLFTASTLGEMIVAATAQTTDGVNWKITAALDGKIVIEAPIKGQITGIDLVDTPNGVAFLGITGKVDTDNFFIVYGIGVSALFEPAITSTFSTSNSTNVIVGAVSPDGLPAFAVSTNSDTVAVVTCASPSCDILRYTPVGKFEGLNPKQGISIAYRNSNPVIFVSAKNDTTLHVVYCKDMFCLGSVVTETTYKAFPQSIGVAPDSSIIVASIENNANRVSIVKCQDSACTQNSVPLIVNNLTNPLVAILPTPSGVQVLLKTVGRNILINLCGPFPQSLQSSEITVSQGANLSVKGVGFCPEDNVISLDNYLLQGVVVSPNEVRVKLGPEVLSGTYQVGVQNSNGTRSAVILESDLRVHNGCPYNCSGDEDIGYCDEEADRCLCAPGYSGADCSHSDESVCPNDCGRNGVCDKQTKTCICLDGFRGEDCSQKGKACPNGCSSHGKCDTSTGTCQCSFFSCGRDCSKTWPVCR</sequence>
<dbReference type="InParanoid" id="A0A2P6N6H3"/>
<dbReference type="Proteomes" id="UP000241769">
    <property type="component" value="Unassembled WGS sequence"/>
</dbReference>
<dbReference type="InterPro" id="IPR000742">
    <property type="entry name" value="EGF"/>
</dbReference>
<feature type="chain" id="PRO_5015181458" description="EGF-like domain-containing protein" evidence="2">
    <location>
        <begin position="17"/>
        <end position="555"/>
    </location>
</feature>
<dbReference type="PROSITE" id="PS50026">
    <property type="entry name" value="EGF_3"/>
    <property type="match status" value="1"/>
</dbReference>
<reference evidence="4 5" key="1">
    <citation type="journal article" date="2018" name="Genome Biol. Evol.">
        <title>Multiple Roots of Fruiting Body Formation in Amoebozoa.</title>
        <authorList>
            <person name="Hillmann F."/>
            <person name="Forbes G."/>
            <person name="Novohradska S."/>
            <person name="Ferling I."/>
            <person name="Riege K."/>
            <person name="Groth M."/>
            <person name="Westermann M."/>
            <person name="Marz M."/>
            <person name="Spaller T."/>
            <person name="Winckler T."/>
            <person name="Schaap P."/>
            <person name="Glockner G."/>
        </authorList>
    </citation>
    <scope>NUCLEOTIDE SEQUENCE [LARGE SCALE GENOMIC DNA]</scope>
    <source>
        <strain evidence="4 5">Jena</strain>
    </source>
</reference>
<evidence type="ECO:0000259" key="3">
    <source>
        <dbReference type="PROSITE" id="PS50026"/>
    </source>
</evidence>
<evidence type="ECO:0000313" key="4">
    <source>
        <dbReference type="EMBL" id="PRP79548.1"/>
    </source>
</evidence>
<dbReference type="PRINTS" id="PR00011">
    <property type="entry name" value="EGFLAMININ"/>
</dbReference>
<gene>
    <name evidence="4" type="ORF">PROFUN_12781</name>
</gene>
<dbReference type="PROSITE" id="PS01186">
    <property type="entry name" value="EGF_2"/>
    <property type="match status" value="2"/>
</dbReference>
<dbReference type="PANTHER" id="PTHR24035">
    <property type="entry name" value="MULTIPLE EPIDERMAL GROWTH FACTOR-LIKE DOMAINS PROTEIN"/>
    <property type="match status" value="1"/>
</dbReference>
<comment type="caution">
    <text evidence="1">Lacks conserved residue(s) required for the propagation of feature annotation.</text>
</comment>
<keyword evidence="5" id="KW-1185">Reference proteome</keyword>